<keyword evidence="4" id="KW-1185">Reference proteome</keyword>
<name>D2RTS5_HALTV</name>
<dbReference type="KEGG" id="htu:Htur_2143"/>
<dbReference type="Proteomes" id="UP000001903">
    <property type="component" value="Chromosome"/>
</dbReference>
<evidence type="ECO:0000313" key="4">
    <source>
        <dbReference type="Proteomes" id="UP000001903"/>
    </source>
</evidence>
<dbReference type="InterPro" id="IPR057527">
    <property type="entry name" value="HVO_A0261-like_N"/>
</dbReference>
<dbReference type="eggNOG" id="arCOG02808">
    <property type="taxonomic scope" value="Archaea"/>
</dbReference>
<dbReference type="HOGENOM" id="CLU_071220_0_1_2"/>
<dbReference type="AlphaFoldDB" id="D2RTS5"/>
<sequence>MRTFIMTPCTTSEPLEDLEFLARSEHRVAVLEALAERPTSRADLRTKTGASASTIGRTLRAFDERNWIRRDGNRYETTQLGAFVAAGLRDLLARLETERALRDSWQFLPEASGFTVEMASRAVVTVAEPDAPYRPVNRFAALLRRTSRFRFVGADVALLEPCKDELRRSIADGMEAEIIDPSAVAGYILSNYREHCSAALESGNLSVSVHDEVPPYGVSLFDDRIAVSCYDPDSGMVRLLIDTDAPEAREWAESTFASYQRDARPLAFGPVVG</sequence>
<evidence type="ECO:0000259" key="2">
    <source>
        <dbReference type="Pfam" id="PF25213"/>
    </source>
</evidence>
<feature type="domain" description="HVO-A0261-like N-terminal" evidence="2">
    <location>
        <begin position="16"/>
        <end position="99"/>
    </location>
</feature>
<protein>
    <submittedName>
        <fullName evidence="3">Transcriptional regulator protein-like protein</fullName>
    </submittedName>
</protein>
<evidence type="ECO:0000313" key="3">
    <source>
        <dbReference type="EMBL" id="ADB61026.1"/>
    </source>
</evidence>
<dbReference type="Gene3D" id="1.10.10.10">
    <property type="entry name" value="Winged helix-like DNA-binding domain superfamily/Winged helix DNA-binding domain"/>
    <property type="match status" value="1"/>
</dbReference>
<evidence type="ECO:0000259" key="1">
    <source>
        <dbReference type="Pfam" id="PF08350"/>
    </source>
</evidence>
<dbReference type="Pfam" id="PF08350">
    <property type="entry name" value="FilR1_middle"/>
    <property type="match status" value="1"/>
</dbReference>
<gene>
    <name evidence="3" type="ordered locus">Htur_2143</name>
</gene>
<dbReference type="SUPFAM" id="SSF46785">
    <property type="entry name" value="Winged helix' DNA-binding domain"/>
    <property type="match status" value="1"/>
</dbReference>
<organism evidence="3 4">
    <name type="scientific">Haloterrigena turkmenica (strain ATCC 51198 / DSM 5511 / JCM 9101 / NCIMB 13204 / VKM B-1734 / 4k)</name>
    <name type="common">Halococcus turkmenicus</name>
    <dbReference type="NCBI Taxonomy" id="543526"/>
    <lineage>
        <taxon>Archaea</taxon>
        <taxon>Methanobacteriati</taxon>
        <taxon>Methanobacteriota</taxon>
        <taxon>Stenosarchaea group</taxon>
        <taxon>Halobacteria</taxon>
        <taxon>Halobacteriales</taxon>
        <taxon>Natrialbaceae</taxon>
        <taxon>Haloterrigena</taxon>
    </lineage>
</organism>
<reference evidence="3 4" key="1">
    <citation type="journal article" date="2010" name="Stand. Genomic Sci.">
        <title>Complete genome sequence of Haloterrigena turkmenica type strain (4k).</title>
        <authorList>
            <person name="Saunders E."/>
            <person name="Tindall B.J."/>
            <person name="Fahnrich R."/>
            <person name="Lapidus A."/>
            <person name="Copeland A."/>
            <person name="Del Rio T.G."/>
            <person name="Lucas S."/>
            <person name="Chen F."/>
            <person name="Tice H."/>
            <person name="Cheng J.F."/>
            <person name="Han C."/>
            <person name="Detter J.C."/>
            <person name="Bruce D."/>
            <person name="Goodwin L."/>
            <person name="Chain P."/>
            <person name="Pitluck S."/>
            <person name="Pati A."/>
            <person name="Ivanova N."/>
            <person name="Mavromatis K."/>
            <person name="Chen A."/>
            <person name="Palaniappan K."/>
            <person name="Land M."/>
            <person name="Hauser L."/>
            <person name="Chang Y.J."/>
            <person name="Jeffries C.D."/>
            <person name="Brettin T."/>
            <person name="Rohde M."/>
            <person name="Goker M."/>
            <person name="Bristow J."/>
            <person name="Eisen J.A."/>
            <person name="Markowitz V."/>
            <person name="Hugenholtz P."/>
            <person name="Klenk H.P."/>
            <person name="Kyrpides N.C."/>
        </authorList>
    </citation>
    <scope>NUCLEOTIDE SEQUENCE [LARGE SCALE GENOMIC DNA]</scope>
    <source>
        <strain evidence="4">ATCC 51198 / DSM 5511 / JCM 9101 / NCIMB 13204 / VKM B-1734 / 4k</strain>
    </source>
</reference>
<dbReference type="InterPro" id="IPR036388">
    <property type="entry name" value="WH-like_DNA-bd_sf"/>
</dbReference>
<dbReference type="InterPro" id="IPR013561">
    <property type="entry name" value="FilR1_middle_dom"/>
</dbReference>
<accession>D2RTS5</accession>
<feature type="domain" description="Methanogenesis regulatory protein FilR1 middle" evidence="1">
    <location>
        <begin position="132"/>
        <end position="261"/>
    </location>
</feature>
<dbReference type="InterPro" id="IPR036390">
    <property type="entry name" value="WH_DNA-bd_sf"/>
</dbReference>
<dbReference type="Pfam" id="PF25213">
    <property type="entry name" value="HVO_A0261_N"/>
    <property type="match status" value="1"/>
</dbReference>
<proteinExistence type="predicted"/>
<dbReference type="EMBL" id="CP001860">
    <property type="protein sequence ID" value="ADB61026.1"/>
    <property type="molecule type" value="Genomic_DNA"/>
</dbReference>